<dbReference type="InterPro" id="IPR007627">
    <property type="entry name" value="RNA_pol_sigma70_r2"/>
</dbReference>
<dbReference type="Pfam" id="PF04542">
    <property type="entry name" value="Sigma70_r2"/>
    <property type="match status" value="1"/>
</dbReference>
<dbReference type="PANTHER" id="PTHR43133:SF63">
    <property type="entry name" value="RNA POLYMERASE SIGMA FACTOR FECI-RELATED"/>
    <property type="match status" value="1"/>
</dbReference>
<reference evidence="7 8" key="1">
    <citation type="submission" date="2012-09" db="EMBL/GenBank/DDBJ databases">
        <title>Genome Sequence of alkane-degrading Bacterium Alcanivorax sp. 6-D-6.</title>
        <authorList>
            <person name="Lai Q."/>
            <person name="Shao Z."/>
        </authorList>
    </citation>
    <scope>NUCLEOTIDE SEQUENCE [LARGE SCALE GENOMIC DNA]</scope>
    <source>
        <strain evidence="7 8">6-D-6</strain>
    </source>
</reference>
<dbReference type="InterPro" id="IPR013324">
    <property type="entry name" value="RNA_pol_sigma_r3/r4-like"/>
</dbReference>
<keyword evidence="8" id="KW-1185">Reference proteome</keyword>
<protein>
    <submittedName>
        <fullName evidence="7">RNA polymerase sigma factor</fullName>
    </submittedName>
</protein>
<feature type="domain" description="RNA polymerase sigma-70 region 2" evidence="5">
    <location>
        <begin position="16"/>
        <end position="81"/>
    </location>
</feature>
<comment type="similarity">
    <text evidence="1">Belongs to the sigma-70 factor family. ECF subfamily.</text>
</comment>
<proteinExistence type="inferred from homology"/>
<evidence type="ECO:0000256" key="2">
    <source>
        <dbReference type="ARBA" id="ARBA00023015"/>
    </source>
</evidence>
<dbReference type="Gene3D" id="1.10.10.10">
    <property type="entry name" value="Winged helix-like DNA-binding domain superfamily/Winged helix DNA-binding domain"/>
    <property type="match status" value="1"/>
</dbReference>
<gene>
    <name evidence="7" type="ORF">A6D6_01170</name>
</gene>
<evidence type="ECO:0000256" key="3">
    <source>
        <dbReference type="ARBA" id="ARBA00023082"/>
    </source>
</evidence>
<evidence type="ECO:0000259" key="6">
    <source>
        <dbReference type="Pfam" id="PF08281"/>
    </source>
</evidence>
<evidence type="ECO:0000256" key="4">
    <source>
        <dbReference type="ARBA" id="ARBA00023163"/>
    </source>
</evidence>
<dbReference type="InterPro" id="IPR039425">
    <property type="entry name" value="RNA_pol_sigma-70-like"/>
</dbReference>
<comment type="caution">
    <text evidence="7">The sequence shown here is derived from an EMBL/GenBank/DDBJ whole genome shotgun (WGS) entry which is preliminary data.</text>
</comment>
<name>A0ABQ6YBM6_9GAMM</name>
<feature type="domain" description="RNA polymerase sigma factor 70 region 4 type 2" evidence="6">
    <location>
        <begin position="113"/>
        <end position="165"/>
    </location>
</feature>
<dbReference type="InterPro" id="IPR013325">
    <property type="entry name" value="RNA_pol_sigma_r2"/>
</dbReference>
<dbReference type="CDD" id="cd06171">
    <property type="entry name" value="Sigma70_r4"/>
    <property type="match status" value="1"/>
</dbReference>
<evidence type="ECO:0000256" key="1">
    <source>
        <dbReference type="ARBA" id="ARBA00010641"/>
    </source>
</evidence>
<dbReference type="SUPFAM" id="SSF88659">
    <property type="entry name" value="Sigma3 and sigma4 domains of RNA polymerase sigma factors"/>
    <property type="match status" value="1"/>
</dbReference>
<dbReference type="NCBIfam" id="TIGR02937">
    <property type="entry name" value="sigma70-ECF"/>
    <property type="match status" value="1"/>
</dbReference>
<dbReference type="InterPro" id="IPR014284">
    <property type="entry name" value="RNA_pol_sigma-70_dom"/>
</dbReference>
<dbReference type="Proteomes" id="UP000771797">
    <property type="component" value="Unassembled WGS sequence"/>
</dbReference>
<dbReference type="InterPro" id="IPR013249">
    <property type="entry name" value="RNA_pol_sigma70_r4_t2"/>
</dbReference>
<dbReference type="Pfam" id="PF08281">
    <property type="entry name" value="Sigma70_r4_2"/>
    <property type="match status" value="1"/>
</dbReference>
<dbReference type="InterPro" id="IPR036388">
    <property type="entry name" value="WH-like_DNA-bd_sf"/>
</dbReference>
<dbReference type="Gene3D" id="1.10.1740.10">
    <property type="match status" value="1"/>
</dbReference>
<keyword evidence="4" id="KW-0804">Transcription</keyword>
<evidence type="ECO:0000313" key="7">
    <source>
        <dbReference type="EMBL" id="KAF0807171.1"/>
    </source>
</evidence>
<organism evidence="7 8">
    <name type="scientific">Alcanivorax xiamenensis</name>
    <dbReference type="NCBI Taxonomy" id="1177156"/>
    <lineage>
        <taxon>Bacteria</taxon>
        <taxon>Pseudomonadati</taxon>
        <taxon>Pseudomonadota</taxon>
        <taxon>Gammaproteobacteria</taxon>
        <taxon>Oceanospirillales</taxon>
        <taxon>Alcanivoracaceae</taxon>
        <taxon>Alcanivorax</taxon>
    </lineage>
</organism>
<dbReference type="EMBL" id="AQPF01000005">
    <property type="protein sequence ID" value="KAF0807171.1"/>
    <property type="molecule type" value="Genomic_DNA"/>
</dbReference>
<keyword evidence="2" id="KW-0805">Transcription regulation</keyword>
<keyword evidence="3" id="KW-0731">Sigma factor</keyword>
<dbReference type="PANTHER" id="PTHR43133">
    <property type="entry name" value="RNA POLYMERASE ECF-TYPE SIGMA FACTO"/>
    <property type="match status" value="1"/>
</dbReference>
<evidence type="ECO:0000313" key="8">
    <source>
        <dbReference type="Proteomes" id="UP000771797"/>
    </source>
</evidence>
<sequence length="176" mass="20178">MTVDGDTSEQAGFSKLYQEHHAWLVRWLLKRTRGADNAQDLAHDTFMRLLDRPMLPNGIRNARAWLAKTAGNLAVDQARRQILERNYLALLTALPEQEQPSPEDQWELLQLLERIDTLLDGLRPIEKKTFLMSRLDGLPYRKIAEQLGISLSSVEKYMAKAMLKCYIAAYGERPAL</sequence>
<accession>A0ABQ6YBM6</accession>
<dbReference type="SUPFAM" id="SSF88946">
    <property type="entry name" value="Sigma2 domain of RNA polymerase sigma factors"/>
    <property type="match status" value="1"/>
</dbReference>
<evidence type="ECO:0000259" key="5">
    <source>
        <dbReference type="Pfam" id="PF04542"/>
    </source>
</evidence>